<keyword evidence="5" id="KW-0963">Cytoplasm</keyword>
<dbReference type="SUPFAM" id="SSF55821">
    <property type="entry name" value="YrdC/RibB"/>
    <property type="match status" value="1"/>
</dbReference>
<organism evidence="9 10">
    <name type="scientific">Aspergillus rambellii</name>
    <dbReference type="NCBI Taxonomy" id="308745"/>
    <lineage>
        <taxon>Eukaryota</taxon>
        <taxon>Fungi</taxon>
        <taxon>Dikarya</taxon>
        <taxon>Ascomycota</taxon>
        <taxon>Pezizomycotina</taxon>
        <taxon>Eurotiomycetes</taxon>
        <taxon>Eurotiomycetidae</taxon>
        <taxon>Eurotiales</taxon>
        <taxon>Aspergillaceae</taxon>
        <taxon>Aspergillus</taxon>
        <taxon>Aspergillus subgen. Nidulantes</taxon>
    </lineage>
</organism>
<dbReference type="InterPro" id="IPR017945">
    <property type="entry name" value="DHBP_synth_RibB-like_a/b_dom"/>
</dbReference>
<dbReference type="GO" id="GO:0006450">
    <property type="term" value="P:regulation of translational fidelity"/>
    <property type="evidence" value="ECO:0007669"/>
    <property type="project" value="TreeGrafter"/>
</dbReference>
<sequence length="216" mass="23064">MALDISQDARRVLDTLQAGGIAIIPSSVGYGIIGSTPAALQRIFTAKRRTLVQVIAVTQDLPLGVVAPYDFTHALLRPLDPQTISQSTDTEANTLAMLVNGGPFQEELTRLASAAGTPVFGSSANLSGRGTKTRVEEIESDVLRVADVVLDYGLRVHHAPRASSTMIDFGFVDRVKVVRFGACYEVIRDVLGKFGGEACARLPVDPGKQVLFSGRV</sequence>
<evidence type="ECO:0000313" key="10">
    <source>
        <dbReference type="Proteomes" id="UP000034291"/>
    </source>
</evidence>
<accession>A0A0F8U080</accession>
<protein>
    <recommendedName>
        <fullName evidence="4">Threonylcarbamoyl-AMP synthase</fullName>
        <ecNumber evidence="3">2.7.7.87</ecNumber>
    </recommendedName>
</protein>
<evidence type="ECO:0000256" key="6">
    <source>
        <dbReference type="ARBA" id="ARBA00022679"/>
    </source>
</evidence>
<proteinExistence type="inferred from homology"/>
<dbReference type="Gene3D" id="3.90.870.10">
    <property type="entry name" value="DHBP synthase"/>
    <property type="match status" value="2"/>
</dbReference>
<dbReference type="AlphaFoldDB" id="A0A0F8U080"/>
<dbReference type="Pfam" id="PF01300">
    <property type="entry name" value="Sua5_yciO_yrdC"/>
    <property type="match status" value="1"/>
</dbReference>
<dbReference type="PROSITE" id="PS51163">
    <property type="entry name" value="YRDC"/>
    <property type="match status" value="1"/>
</dbReference>
<dbReference type="EC" id="2.7.7.87" evidence="3"/>
<dbReference type="InterPro" id="IPR006070">
    <property type="entry name" value="Sua5-like_dom"/>
</dbReference>
<evidence type="ECO:0000256" key="3">
    <source>
        <dbReference type="ARBA" id="ARBA00012584"/>
    </source>
</evidence>
<name>A0A0F8U080_9EURO</name>
<comment type="catalytic activity">
    <reaction evidence="7">
        <text>L-threonine + hydrogencarbonate + ATP = L-threonylcarbamoyladenylate + diphosphate + H2O</text>
        <dbReference type="Rhea" id="RHEA:36407"/>
        <dbReference type="ChEBI" id="CHEBI:15377"/>
        <dbReference type="ChEBI" id="CHEBI:17544"/>
        <dbReference type="ChEBI" id="CHEBI:30616"/>
        <dbReference type="ChEBI" id="CHEBI:33019"/>
        <dbReference type="ChEBI" id="CHEBI:57926"/>
        <dbReference type="ChEBI" id="CHEBI:73682"/>
        <dbReference type="EC" id="2.7.7.87"/>
    </reaction>
</comment>
<evidence type="ECO:0000256" key="5">
    <source>
        <dbReference type="ARBA" id="ARBA00022490"/>
    </source>
</evidence>
<evidence type="ECO:0000256" key="7">
    <source>
        <dbReference type="ARBA" id="ARBA00048366"/>
    </source>
</evidence>
<feature type="domain" description="YrdC-like" evidence="8">
    <location>
        <begin position="6"/>
        <end position="183"/>
    </location>
</feature>
<comment type="subcellular location">
    <subcellularLocation>
        <location evidence="1">Cytoplasm</location>
    </subcellularLocation>
</comment>
<keyword evidence="10" id="KW-1185">Reference proteome</keyword>
<evidence type="ECO:0000256" key="1">
    <source>
        <dbReference type="ARBA" id="ARBA00004496"/>
    </source>
</evidence>
<reference evidence="9 10" key="1">
    <citation type="submission" date="2015-02" db="EMBL/GenBank/DDBJ databases">
        <title>Draft Genome Sequences of Two Closely-Related Aflatoxigenic Aspergillus Species Obtained from the Cote d'Ivoire.</title>
        <authorList>
            <person name="Moore G.G."/>
            <person name="Beltz S.B."/>
            <person name="Mack B.M."/>
        </authorList>
    </citation>
    <scope>NUCLEOTIDE SEQUENCE [LARGE SCALE GENOMIC DNA]</scope>
    <source>
        <strain evidence="9 10">SRRC1468</strain>
    </source>
</reference>
<comment type="caution">
    <text evidence="9">The sequence shown here is derived from an EMBL/GenBank/DDBJ whole genome shotgun (WGS) entry which is preliminary data.</text>
</comment>
<evidence type="ECO:0000256" key="4">
    <source>
        <dbReference type="ARBA" id="ARBA00015492"/>
    </source>
</evidence>
<evidence type="ECO:0000313" key="9">
    <source>
        <dbReference type="EMBL" id="KKK12983.1"/>
    </source>
</evidence>
<gene>
    <name evidence="9" type="ORF">ARAM_000926</name>
</gene>
<comment type="similarity">
    <text evidence="2">Belongs to the SUA5 family.</text>
</comment>
<keyword evidence="6" id="KW-0808">Transferase</keyword>
<dbReference type="EMBL" id="JZBS01003919">
    <property type="protein sequence ID" value="KKK12983.1"/>
    <property type="molecule type" value="Genomic_DNA"/>
</dbReference>
<dbReference type="PANTHER" id="PTHR17490:SF10">
    <property type="entry name" value="THREONYLCARBAMOYL-AMP SYNTHASE"/>
    <property type="match status" value="1"/>
</dbReference>
<dbReference type="Proteomes" id="UP000034291">
    <property type="component" value="Unassembled WGS sequence"/>
</dbReference>
<dbReference type="PANTHER" id="PTHR17490">
    <property type="entry name" value="SUA5"/>
    <property type="match status" value="1"/>
</dbReference>
<dbReference type="GO" id="GO:0005737">
    <property type="term" value="C:cytoplasm"/>
    <property type="evidence" value="ECO:0007669"/>
    <property type="project" value="UniProtKB-SubCell"/>
</dbReference>
<dbReference type="GO" id="GO:0000049">
    <property type="term" value="F:tRNA binding"/>
    <property type="evidence" value="ECO:0007669"/>
    <property type="project" value="TreeGrafter"/>
</dbReference>
<dbReference type="GO" id="GO:0003725">
    <property type="term" value="F:double-stranded RNA binding"/>
    <property type="evidence" value="ECO:0007669"/>
    <property type="project" value="InterPro"/>
</dbReference>
<dbReference type="GO" id="GO:0061710">
    <property type="term" value="F:L-threonylcarbamoyladenylate synthase"/>
    <property type="evidence" value="ECO:0007669"/>
    <property type="project" value="UniProtKB-EC"/>
</dbReference>
<evidence type="ECO:0000259" key="8">
    <source>
        <dbReference type="PROSITE" id="PS51163"/>
    </source>
</evidence>
<evidence type="ECO:0000256" key="2">
    <source>
        <dbReference type="ARBA" id="ARBA00007663"/>
    </source>
</evidence>
<dbReference type="InterPro" id="IPR050156">
    <property type="entry name" value="TC-AMP_synthase_SUA5"/>
</dbReference>
<dbReference type="OrthoDB" id="4664297at2759"/>